<reference evidence="2" key="1">
    <citation type="submission" date="2018-05" db="EMBL/GenBank/DDBJ databases">
        <authorList>
            <person name="Lanie J.A."/>
            <person name="Ng W.-L."/>
            <person name="Kazmierczak K.M."/>
            <person name="Andrzejewski T.M."/>
            <person name="Davidsen T.M."/>
            <person name="Wayne K.J."/>
            <person name="Tettelin H."/>
            <person name="Glass J.I."/>
            <person name="Rusch D."/>
            <person name="Podicherti R."/>
            <person name="Tsui H.-C.T."/>
            <person name="Winkler M.E."/>
        </authorList>
    </citation>
    <scope>NUCLEOTIDE SEQUENCE</scope>
</reference>
<dbReference type="InterPro" id="IPR029063">
    <property type="entry name" value="SAM-dependent_MTases_sf"/>
</dbReference>
<dbReference type="Gene3D" id="3.40.50.150">
    <property type="entry name" value="Vaccinia Virus protein VP39"/>
    <property type="match status" value="1"/>
</dbReference>
<dbReference type="SUPFAM" id="SSF53335">
    <property type="entry name" value="S-adenosyl-L-methionine-dependent methyltransferases"/>
    <property type="match status" value="1"/>
</dbReference>
<evidence type="ECO:0000259" key="1">
    <source>
        <dbReference type="Pfam" id="PF08241"/>
    </source>
</evidence>
<accession>A0A382UG32</accession>
<feature type="non-terminal residue" evidence="2">
    <location>
        <position position="209"/>
    </location>
</feature>
<dbReference type="GO" id="GO:0008757">
    <property type="term" value="F:S-adenosylmethionine-dependent methyltransferase activity"/>
    <property type="evidence" value="ECO:0007669"/>
    <property type="project" value="InterPro"/>
</dbReference>
<organism evidence="2">
    <name type="scientific">marine metagenome</name>
    <dbReference type="NCBI Taxonomy" id="408172"/>
    <lineage>
        <taxon>unclassified sequences</taxon>
        <taxon>metagenomes</taxon>
        <taxon>ecological metagenomes</taxon>
    </lineage>
</organism>
<dbReference type="EMBL" id="UINC01143982">
    <property type="protein sequence ID" value="SVD33219.1"/>
    <property type="molecule type" value="Genomic_DNA"/>
</dbReference>
<protein>
    <recommendedName>
        <fullName evidence="1">Methyltransferase type 11 domain-containing protein</fullName>
    </recommendedName>
</protein>
<evidence type="ECO:0000313" key="2">
    <source>
        <dbReference type="EMBL" id="SVD33219.1"/>
    </source>
</evidence>
<name>A0A382UG32_9ZZZZ</name>
<feature type="domain" description="Methyltransferase type 11" evidence="1">
    <location>
        <begin position="68"/>
        <end position="119"/>
    </location>
</feature>
<proteinExistence type="predicted"/>
<gene>
    <name evidence="2" type="ORF">METZ01_LOCUS386073</name>
</gene>
<dbReference type="InterPro" id="IPR013216">
    <property type="entry name" value="Methyltransf_11"/>
</dbReference>
<dbReference type="Pfam" id="PF08241">
    <property type="entry name" value="Methyltransf_11"/>
    <property type="match status" value="1"/>
</dbReference>
<dbReference type="AlphaFoldDB" id="A0A382UG32"/>
<sequence>MKKIIKNILRKFFPTNRRILVEKDLKKISLKNYKKILVVGSGEDPYRYLFGDSVEEYVRFDIEPHDGVTDVVGDILDAPFENDSFDCVFAVEVMEHLKNPFVFASEVKRILSKDGMLVITVPFLFHIHADPSDYWRPTRMGLEHLFHDFSDLVIKGQGNRLHVLLDLLSTSYSNNILFRLLRVVNLPINLFYTSGNSTGCSGYLVTAKK</sequence>